<dbReference type="Gene3D" id="1.10.3720.10">
    <property type="entry name" value="MetI-like"/>
    <property type="match status" value="1"/>
</dbReference>
<dbReference type="EMBL" id="FNOK01000009">
    <property type="protein sequence ID" value="SDX25205.1"/>
    <property type="molecule type" value="Genomic_DNA"/>
</dbReference>
<dbReference type="GO" id="GO:0043190">
    <property type="term" value="C:ATP-binding cassette (ABC) transporter complex"/>
    <property type="evidence" value="ECO:0007669"/>
    <property type="project" value="InterPro"/>
</dbReference>
<dbReference type="AlphaFoldDB" id="A0A1H3A6L4"/>
<gene>
    <name evidence="10" type="ORF">SAMN05216215_100913</name>
</gene>
<dbReference type="SUPFAM" id="SSF161098">
    <property type="entry name" value="MetI-like"/>
    <property type="match status" value="1"/>
</dbReference>
<dbReference type="PANTHER" id="PTHR30614:SF0">
    <property type="entry name" value="L-CYSTINE TRANSPORT SYSTEM PERMEASE PROTEIN TCYL"/>
    <property type="match status" value="1"/>
</dbReference>
<comment type="similarity">
    <text evidence="8">Belongs to the binding-protein-dependent transport system permease family.</text>
</comment>
<evidence type="ECO:0000259" key="9">
    <source>
        <dbReference type="PROSITE" id="PS50928"/>
    </source>
</evidence>
<protein>
    <submittedName>
        <fullName evidence="10">Polar amino acid transport system permease protein</fullName>
    </submittedName>
</protein>
<keyword evidence="3" id="KW-1003">Cell membrane</keyword>
<dbReference type="NCBIfam" id="TIGR03003">
    <property type="entry name" value="ectoine_ehuD"/>
    <property type="match status" value="1"/>
</dbReference>
<dbReference type="RefSeq" id="WP_093264903.1">
    <property type="nucleotide sequence ID" value="NZ_FNOK01000009.1"/>
</dbReference>
<dbReference type="InterPro" id="IPR010065">
    <property type="entry name" value="AA_ABC_transptr_permease_3TM"/>
</dbReference>
<dbReference type="GO" id="GO:0006865">
    <property type="term" value="P:amino acid transport"/>
    <property type="evidence" value="ECO:0007669"/>
    <property type="project" value="UniProtKB-KW"/>
</dbReference>
<dbReference type="OrthoDB" id="9814902at2"/>
<dbReference type="STRING" id="418495.SAMN05216215_100913"/>
<keyword evidence="11" id="KW-1185">Reference proteome</keyword>
<dbReference type="GO" id="GO:0022857">
    <property type="term" value="F:transmembrane transporter activity"/>
    <property type="evidence" value="ECO:0007669"/>
    <property type="project" value="InterPro"/>
</dbReference>
<evidence type="ECO:0000256" key="3">
    <source>
        <dbReference type="ARBA" id="ARBA00022475"/>
    </source>
</evidence>
<keyword evidence="5" id="KW-0029">Amino-acid transport</keyword>
<feature type="transmembrane region" description="Helical" evidence="8">
    <location>
        <begin position="84"/>
        <end position="102"/>
    </location>
</feature>
<evidence type="ECO:0000313" key="11">
    <source>
        <dbReference type="Proteomes" id="UP000199529"/>
    </source>
</evidence>
<dbReference type="Pfam" id="PF00528">
    <property type="entry name" value="BPD_transp_1"/>
    <property type="match status" value="1"/>
</dbReference>
<name>A0A1H3A6L4_9PSEU</name>
<feature type="transmembrane region" description="Helical" evidence="8">
    <location>
        <begin position="55"/>
        <end position="78"/>
    </location>
</feature>
<feature type="transmembrane region" description="Helical" evidence="8">
    <location>
        <begin position="20"/>
        <end position="43"/>
    </location>
</feature>
<dbReference type="CDD" id="cd06261">
    <property type="entry name" value="TM_PBP2"/>
    <property type="match status" value="1"/>
</dbReference>
<dbReference type="NCBIfam" id="TIGR01726">
    <property type="entry name" value="HEQRo_perm_3TM"/>
    <property type="match status" value="1"/>
</dbReference>
<evidence type="ECO:0000313" key="10">
    <source>
        <dbReference type="EMBL" id="SDX25205.1"/>
    </source>
</evidence>
<evidence type="ECO:0000256" key="2">
    <source>
        <dbReference type="ARBA" id="ARBA00022448"/>
    </source>
</evidence>
<dbReference type="PANTHER" id="PTHR30614">
    <property type="entry name" value="MEMBRANE COMPONENT OF AMINO ACID ABC TRANSPORTER"/>
    <property type="match status" value="1"/>
</dbReference>
<keyword evidence="6 8" id="KW-1133">Transmembrane helix</keyword>
<dbReference type="InterPro" id="IPR043429">
    <property type="entry name" value="ArtM/GltK/GlnP/TcyL/YhdX-like"/>
</dbReference>
<dbReference type="InterPro" id="IPR014341">
    <property type="entry name" value="Ectoine_EhuD"/>
</dbReference>
<dbReference type="PROSITE" id="PS50928">
    <property type="entry name" value="ABC_TM1"/>
    <property type="match status" value="1"/>
</dbReference>
<dbReference type="InterPro" id="IPR000515">
    <property type="entry name" value="MetI-like"/>
</dbReference>
<feature type="domain" description="ABC transmembrane type-1" evidence="9">
    <location>
        <begin position="19"/>
        <end position="207"/>
    </location>
</feature>
<keyword evidence="4 8" id="KW-0812">Transmembrane</keyword>
<keyword evidence="2 8" id="KW-0813">Transport</keyword>
<evidence type="ECO:0000256" key="5">
    <source>
        <dbReference type="ARBA" id="ARBA00022970"/>
    </source>
</evidence>
<dbReference type="Proteomes" id="UP000199529">
    <property type="component" value="Unassembled WGS sequence"/>
</dbReference>
<evidence type="ECO:0000256" key="7">
    <source>
        <dbReference type="ARBA" id="ARBA00023136"/>
    </source>
</evidence>
<keyword evidence="7 8" id="KW-0472">Membrane</keyword>
<comment type="subcellular location">
    <subcellularLocation>
        <location evidence="1 8">Cell membrane</location>
        <topology evidence="1 8">Multi-pass membrane protein</topology>
    </subcellularLocation>
</comment>
<organism evidence="10 11">
    <name type="scientific">Saccharopolyspora shandongensis</name>
    <dbReference type="NCBI Taxonomy" id="418495"/>
    <lineage>
        <taxon>Bacteria</taxon>
        <taxon>Bacillati</taxon>
        <taxon>Actinomycetota</taxon>
        <taxon>Actinomycetes</taxon>
        <taxon>Pseudonocardiales</taxon>
        <taxon>Pseudonocardiaceae</taxon>
        <taxon>Saccharopolyspora</taxon>
    </lineage>
</organism>
<evidence type="ECO:0000256" key="4">
    <source>
        <dbReference type="ARBA" id="ARBA00022692"/>
    </source>
</evidence>
<sequence length="218" mass="23739">MIWDWAFAASIVPSLLDGLWVTVQVTLVGTAIALLLGLGVAVVRYSRVPLLGKLFDFFVLFVRGTPLLVQAYFAFYVLPNVGVQFSPLVTGIIVIGINYSAYTAEVYRAGIQSVPAGQWEASTALSLSAVQRWRFVVLPQAVRDVIPALGNYVVQMFKDSAILSAITVFELLSHATSIGSGSYRYLEPLTIAGLLFLAVSLPAAKLIKRLELRLAHPR</sequence>
<reference evidence="11" key="1">
    <citation type="submission" date="2016-10" db="EMBL/GenBank/DDBJ databases">
        <authorList>
            <person name="Varghese N."/>
            <person name="Submissions S."/>
        </authorList>
    </citation>
    <scope>NUCLEOTIDE SEQUENCE [LARGE SCALE GENOMIC DNA]</scope>
    <source>
        <strain evidence="11">CGMCC 4.3530</strain>
    </source>
</reference>
<proteinExistence type="inferred from homology"/>
<evidence type="ECO:0000256" key="6">
    <source>
        <dbReference type="ARBA" id="ARBA00022989"/>
    </source>
</evidence>
<dbReference type="InterPro" id="IPR035906">
    <property type="entry name" value="MetI-like_sf"/>
</dbReference>
<evidence type="ECO:0000256" key="1">
    <source>
        <dbReference type="ARBA" id="ARBA00004651"/>
    </source>
</evidence>
<accession>A0A1H3A6L4</accession>
<evidence type="ECO:0000256" key="8">
    <source>
        <dbReference type="RuleBase" id="RU363032"/>
    </source>
</evidence>